<evidence type="ECO:0000313" key="1">
    <source>
        <dbReference type="EMBL" id="CAG6656349.1"/>
    </source>
</evidence>
<sequence length="103" mass="11750">MTIAIKPLNPLTRVLSISPKLSLSHPLHFALSLSLLCLVSLSFFFSFSFSFSYSVFIFSSSFFYFSFQSSPTPSLTSHFCLPKRRFSNQGIRNKNNGFFLFLL</sequence>
<protein>
    <submittedName>
        <fullName evidence="1">Uncharacterized protein</fullName>
    </submittedName>
</protein>
<proteinExistence type="predicted"/>
<dbReference type="EMBL" id="HBUF01184821">
    <property type="protein sequence ID" value="CAG6656349.1"/>
    <property type="molecule type" value="Transcribed_RNA"/>
</dbReference>
<accession>A0A8D8RRT7</accession>
<reference evidence="1" key="1">
    <citation type="submission" date="2021-05" db="EMBL/GenBank/DDBJ databases">
        <authorList>
            <person name="Alioto T."/>
            <person name="Alioto T."/>
            <person name="Gomez Garrido J."/>
        </authorList>
    </citation>
    <scope>NUCLEOTIDE SEQUENCE</scope>
</reference>
<organism evidence="1">
    <name type="scientific">Cacopsylla melanoneura</name>
    <dbReference type="NCBI Taxonomy" id="428564"/>
    <lineage>
        <taxon>Eukaryota</taxon>
        <taxon>Metazoa</taxon>
        <taxon>Ecdysozoa</taxon>
        <taxon>Arthropoda</taxon>
        <taxon>Hexapoda</taxon>
        <taxon>Insecta</taxon>
        <taxon>Pterygota</taxon>
        <taxon>Neoptera</taxon>
        <taxon>Paraneoptera</taxon>
        <taxon>Hemiptera</taxon>
        <taxon>Sternorrhyncha</taxon>
        <taxon>Psylloidea</taxon>
        <taxon>Psyllidae</taxon>
        <taxon>Psyllinae</taxon>
        <taxon>Cacopsylla</taxon>
    </lineage>
</organism>
<name>A0A8D8RRT7_9HEMI</name>
<dbReference type="AlphaFoldDB" id="A0A8D8RRT7"/>